<feature type="transmembrane region" description="Helical" evidence="8">
    <location>
        <begin position="194"/>
        <end position="219"/>
    </location>
</feature>
<dbReference type="AlphaFoldDB" id="A0A841R1P4"/>
<dbReference type="InterPro" id="IPR006037">
    <property type="entry name" value="RCK_C"/>
</dbReference>
<dbReference type="InterPro" id="IPR036721">
    <property type="entry name" value="RCK_C_sf"/>
</dbReference>
<dbReference type="RefSeq" id="WP_024049066.1">
    <property type="nucleotide sequence ID" value="NZ_CABWNB010000002.1"/>
</dbReference>
<dbReference type="Pfam" id="PF02080">
    <property type="entry name" value="TrkA_C"/>
    <property type="match status" value="1"/>
</dbReference>
<keyword evidence="4 8" id="KW-1133">Transmembrane helix</keyword>
<dbReference type="OrthoDB" id="9812438at2"/>
<dbReference type="EMBL" id="JACHHI010000003">
    <property type="protein sequence ID" value="MBB6477673.1"/>
    <property type="molecule type" value="Genomic_DNA"/>
</dbReference>
<dbReference type="GeneID" id="93485972"/>
<dbReference type="GO" id="GO:0005247">
    <property type="term" value="F:voltage-gated chloride channel activity"/>
    <property type="evidence" value="ECO:0007669"/>
    <property type="project" value="TreeGrafter"/>
</dbReference>
<comment type="subcellular location">
    <subcellularLocation>
        <location evidence="1">Membrane</location>
        <topology evidence="1">Multi-pass membrane protein</topology>
    </subcellularLocation>
</comment>
<keyword evidence="5" id="KW-0406">Ion transport</keyword>
<dbReference type="InterPro" id="IPR001807">
    <property type="entry name" value="ClC"/>
</dbReference>
<keyword evidence="3 8" id="KW-0812">Transmembrane</keyword>
<feature type="transmembrane region" description="Helical" evidence="8">
    <location>
        <begin position="389"/>
        <end position="406"/>
    </location>
</feature>
<gene>
    <name evidence="10" type="ORF">HNR45_000706</name>
</gene>
<evidence type="ECO:0000256" key="8">
    <source>
        <dbReference type="SAM" id="Phobius"/>
    </source>
</evidence>
<evidence type="ECO:0000256" key="5">
    <source>
        <dbReference type="ARBA" id="ARBA00023065"/>
    </source>
</evidence>
<evidence type="ECO:0000259" key="9">
    <source>
        <dbReference type="PROSITE" id="PS51202"/>
    </source>
</evidence>
<dbReference type="Pfam" id="PF00654">
    <property type="entry name" value="Voltage_CLC"/>
    <property type="match status" value="1"/>
</dbReference>
<evidence type="ECO:0000256" key="1">
    <source>
        <dbReference type="ARBA" id="ARBA00004141"/>
    </source>
</evidence>
<accession>A0A841R1P4</accession>
<proteinExistence type="predicted"/>
<dbReference type="Gene3D" id="3.30.70.1450">
    <property type="entry name" value="Regulator of K+ conductance, C-terminal domain"/>
    <property type="match status" value="1"/>
</dbReference>
<organism evidence="10 11">
    <name type="scientific">Negativicoccus succinicivorans</name>
    <dbReference type="NCBI Taxonomy" id="620903"/>
    <lineage>
        <taxon>Bacteria</taxon>
        <taxon>Bacillati</taxon>
        <taxon>Bacillota</taxon>
        <taxon>Negativicutes</taxon>
        <taxon>Veillonellales</taxon>
        <taxon>Veillonellaceae</taxon>
        <taxon>Negativicoccus</taxon>
    </lineage>
</organism>
<dbReference type="CDD" id="cd01031">
    <property type="entry name" value="EriC"/>
    <property type="match status" value="1"/>
</dbReference>
<feature type="transmembrane region" description="Helical" evidence="8">
    <location>
        <begin position="20"/>
        <end position="42"/>
    </location>
</feature>
<evidence type="ECO:0000256" key="2">
    <source>
        <dbReference type="ARBA" id="ARBA00022448"/>
    </source>
</evidence>
<evidence type="ECO:0000256" key="4">
    <source>
        <dbReference type="ARBA" id="ARBA00022989"/>
    </source>
</evidence>
<evidence type="ECO:0000256" key="6">
    <source>
        <dbReference type="ARBA" id="ARBA00023136"/>
    </source>
</evidence>
<keyword evidence="6 8" id="KW-0472">Membrane</keyword>
<keyword evidence="11" id="KW-1185">Reference proteome</keyword>
<keyword evidence="7" id="KW-0868">Chloride</keyword>
<dbReference type="GO" id="GO:0006813">
    <property type="term" value="P:potassium ion transport"/>
    <property type="evidence" value="ECO:0007669"/>
    <property type="project" value="InterPro"/>
</dbReference>
<feature type="transmembrane region" description="Helical" evidence="8">
    <location>
        <begin position="62"/>
        <end position="81"/>
    </location>
</feature>
<dbReference type="GO" id="GO:0008324">
    <property type="term" value="F:monoatomic cation transmembrane transporter activity"/>
    <property type="evidence" value="ECO:0007669"/>
    <property type="project" value="InterPro"/>
</dbReference>
<dbReference type="SUPFAM" id="SSF81340">
    <property type="entry name" value="Clc chloride channel"/>
    <property type="match status" value="1"/>
</dbReference>
<feature type="transmembrane region" description="Helical" evidence="8">
    <location>
        <begin position="231"/>
        <end position="251"/>
    </location>
</feature>
<name>A0A841R1P4_9FIRM</name>
<feature type="transmembrane region" description="Helical" evidence="8">
    <location>
        <begin position="305"/>
        <end position="325"/>
    </location>
</feature>
<dbReference type="Gene3D" id="1.10.3080.10">
    <property type="entry name" value="Clc chloride channel"/>
    <property type="match status" value="1"/>
</dbReference>
<evidence type="ECO:0000313" key="11">
    <source>
        <dbReference type="Proteomes" id="UP000591941"/>
    </source>
</evidence>
<comment type="caution">
    <text evidence="10">The sequence shown here is derived from an EMBL/GenBank/DDBJ whole genome shotgun (WGS) entry which is preliminary data.</text>
</comment>
<dbReference type="PANTHER" id="PTHR45711:SF6">
    <property type="entry name" value="CHLORIDE CHANNEL PROTEIN"/>
    <property type="match status" value="1"/>
</dbReference>
<sequence length="514" mass="55479">MSFLKIETLRSRSLRTDSTLLLEGVLVGLLAGGAGVIYRLLISWCEDSVSYLAQLAALDWSRLPLILIAFCIGAIALGAIVRHEPYAGGSGIPQVTAEITGRIQTSPLSVLLHKYLGGTIAALCGLSLGREGPSIQLGAMCGKLVARGLKHNYIRAQNLMSCGAAAGLSVAFNAPVSGVLFSLEEIHKTITKRLIISCFAAALTADVVSQYVFGLAPIFHFPEIGKMPVSMYPWVVLLGIVSGCMGAVYFWGLRGCYYVYGKLNLYILLRPLPAILCSFVLMLFFPIVLGGGHPILGQLLNAPHALWWLLLLLVVKTAFSLISFASGVPGGIFLPILIQGAILGCLFGQIVAPEYVVLFIVLAMAGYLTAVVRSPLTSLLLLFEMTQRISYFLPLAICCLLAYYTANALGTPPIYEYLLQNILRKEKPRPDFDTTMMQVTAVVSDHSPLAGTALRDIALPPHALVIAIDRQGVAVVPRGETEIQAHDQLVFVLPRNQIGALEALLDETTEYEQP</sequence>
<feature type="transmembrane region" description="Helical" evidence="8">
    <location>
        <begin position="332"/>
        <end position="352"/>
    </location>
</feature>
<dbReference type="Proteomes" id="UP000591941">
    <property type="component" value="Unassembled WGS sequence"/>
</dbReference>
<feature type="transmembrane region" description="Helical" evidence="8">
    <location>
        <begin position="358"/>
        <end position="382"/>
    </location>
</feature>
<keyword evidence="2" id="KW-0813">Transport</keyword>
<dbReference type="SUPFAM" id="SSF116726">
    <property type="entry name" value="TrkA C-terminal domain-like"/>
    <property type="match status" value="1"/>
</dbReference>
<evidence type="ECO:0000256" key="7">
    <source>
        <dbReference type="ARBA" id="ARBA00023214"/>
    </source>
</evidence>
<feature type="transmembrane region" description="Helical" evidence="8">
    <location>
        <begin position="263"/>
        <end position="285"/>
    </location>
</feature>
<protein>
    <submittedName>
        <fullName evidence="10">H+/Cl- antiporter ClcA</fullName>
    </submittedName>
</protein>
<dbReference type="PRINTS" id="PR00762">
    <property type="entry name" value="CLCHANNEL"/>
</dbReference>
<dbReference type="InterPro" id="IPR014743">
    <property type="entry name" value="Cl-channel_core"/>
</dbReference>
<dbReference type="GO" id="GO:0005886">
    <property type="term" value="C:plasma membrane"/>
    <property type="evidence" value="ECO:0007669"/>
    <property type="project" value="TreeGrafter"/>
</dbReference>
<evidence type="ECO:0000313" key="10">
    <source>
        <dbReference type="EMBL" id="MBB6477673.1"/>
    </source>
</evidence>
<feature type="domain" description="RCK C-terminal" evidence="9">
    <location>
        <begin position="426"/>
        <end position="507"/>
    </location>
</feature>
<dbReference type="PROSITE" id="PS51202">
    <property type="entry name" value="RCK_C"/>
    <property type="match status" value="1"/>
</dbReference>
<dbReference type="PANTHER" id="PTHR45711">
    <property type="entry name" value="CHLORIDE CHANNEL PROTEIN"/>
    <property type="match status" value="1"/>
</dbReference>
<evidence type="ECO:0000256" key="3">
    <source>
        <dbReference type="ARBA" id="ARBA00022692"/>
    </source>
</evidence>
<reference evidence="10 11" key="1">
    <citation type="submission" date="2020-08" db="EMBL/GenBank/DDBJ databases">
        <title>Genomic Encyclopedia of Type Strains, Phase IV (KMG-IV): sequencing the most valuable type-strain genomes for metagenomic binning, comparative biology and taxonomic classification.</title>
        <authorList>
            <person name="Goeker M."/>
        </authorList>
    </citation>
    <scope>NUCLEOTIDE SEQUENCE [LARGE SCALE GENOMIC DNA]</scope>
    <source>
        <strain evidence="10 11">DSM 21255</strain>
    </source>
</reference>